<dbReference type="RefSeq" id="WP_196195095.1">
    <property type="nucleotide sequence ID" value="NZ_JADPRT010000007.1"/>
</dbReference>
<comment type="caution">
    <text evidence="1">The sequence shown here is derived from an EMBL/GenBank/DDBJ whole genome shotgun (WGS) entry which is preliminary data.</text>
</comment>
<gene>
    <name evidence="1" type="ORF">I2501_17940</name>
</gene>
<proteinExistence type="predicted"/>
<dbReference type="AlphaFoldDB" id="A0A931B5P3"/>
<sequence length="76" mass="8041">MTDLTAPPEPTIPVRWLTPDGVTLERLVTDAQLRGNACMLCHSTGAILEDSGHVYGEVGGGWRAKTCTAGDCEVQA</sequence>
<dbReference type="EMBL" id="JADPRT010000007">
    <property type="protein sequence ID" value="MBF9069907.1"/>
    <property type="molecule type" value="Genomic_DNA"/>
</dbReference>
<evidence type="ECO:0000313" key="2">
    <source>
        <dbReference type="Proteomes" id="UP000657385"/>
    </source>
</evidence>
<evidence type="ECO:0000313" key="1">
    <source>
        <dbReference type="EMBL" id="MBF9069907.1"/>
    </source>
</evidence>
<protein>
    <submittedName>
        <fullName evidence="1">Uncharacterized protein</fullName>
    </submittedName>
</protein>
<name>A0A931B5P3_9ACTN</name>
<accession>A0A931B5P3</accession>
<reference evidence="1" key="1">
    <citation type="submission" date="2020-11" db="EMBL/GenBank/DDBJ databases">
        <title>Isolation and identification of active actinomycetes.</title>
        <authorList>
            <person name="Yu B."/>
        </authorList>
    </citation>
    <scope>NUCLEOTIDE SEQUENCE</scope>
    <source>
        <strain evidence="1">NEAU-YB345</strain>
    </source>
</reference>
<organism evidence="1 2">
    <name type="scientific">Streptacidiphilus fuscans</name>
    <dbReference type="NCBI Taxonomy" id="2789292"/>
    <lineage>
        <taxon>Bacteria</taxon>
        <taxon>Bacillati</taxon>
        <taxon>Actinomycetota</taxon>
        <taxon>Actinomycetes</taxon>
        <taxon>Kitasatosporales</taxon>
        <taxon>Streptomycetaceae</taxon>
        <taxon>Streptacidiphilus</taxon>
    </lineage>
</organism>
<dbReference type="Proteomes" id="UP000657385">
    <property type="component" value="Unassembled WGS sequence"/>
</dbReference>
<keyword evidence="2" id="KW-1185">Reference proteome</keyword>